<sequence length="98" mass="10514">MIELNLTHREKSIVVLTAAVTFVAGFWAGIWSVPPQALDVPLEVTQNAGEQIYDPAYRPVPGSLPVVSVVVPLLGFAYAFRDQLVEDSSDSVGVSADD</sequence>
<evidence type="ECO:0000313" key="3">
    <source>
        <dbReference type="Proteomes" id="UP000326244"/>
    </source>
</evidence>
<evidence type="ECO:0008006" key="4">
    <source>
        <dbReference type="Google" id="ProtNLM"/>
    </source>
</evidence>
<evidence type="ECO:0000256" key="1">
    <source>
        <dbReference type="SAM" id="Phobius"/>
    </source>
</evidence>
<organism evidence="2 3">
    <name type="scientific">Haloarcula hispanica</name>
    <dbReference type="NCBI Taxonomy" id="51589"/>
    <lineage>
        <taxon>Archaea</taxon>
        <taxon>Methanobacteriati</taxon>
        <taxon>Methanobacteriota</taxon>
        <taxon>Stenosarchaea group</taxon>
        <taxon>Halobacteria</taxon>
        <taxon>Halobacteriales</taxon>
        <taxon>Haloarculaceae</taxon>
        <taxon>Haloarcula</taxon>
    </lineage>
</organism>
<reference evidence="2 3" key="1">
    <citation type="submission" date="2018-11" db="EMBL/GenBank/DDBJ databases">
        <title>Genomic analysis of Haloarcula hispanica CBA1121.</title>
        <authorList>
            <person name="Kim Y.B."/>
            <person name="Roh S.W."/>
        </authorList>
    </citation>
    <scope>NUCLEOTIDE SEQUENCE [LARGE SCALE GENOMIC DNA]</scope>
    <source>
        <strain evidence="2 3">CBA1121</strain>
    </source>
</reference>
<name>A0A5J5LET2_HALHI</name>
<dbReference type="Proteomes" id="UP000326244">
    <property type="component" value="Unassembled WGS sequence"/>
</dbReference>
<dbReference type="AlphaFoldDB" id="A0A5J5LET2"/>
<dbReference type="RefSeq" id="WP_151102711.1">
    <property type="nucleotide sequence ID" value="NZ_RQWK01000001.1"/>
</dbReference>
<keyword evidence="1" id="KW-0472">Membrane</keyword>
<feature type="transmembrane region" description="Helical" evidence="1">
    <location>
        <begin position="12"/>
        <end position="33"/>
    </location>
</feature>
<dbReference type="EMBL" id="RQWK01000001">
    <property type="protein sequence ID" value="KAA9408437.1"/>
    <property type="molecule type" value="Genomic_DNA"/>
</dbReference>
<protein>
    <recommendedName>
        <fullName evidence="4">Cox cluster protein</fullName>
    </recommendedName>
</protein>
<accession>A0A5J5LET2</accession>
<comment type="caution">
    <text evidence="2">The sequence shown here is derived from an EMBL/GenBank/DDBJ whole genome shotgun (WGS) entry which is preliminary data.</text>
</comment>
<feature type="transmembrane region" description="Helical" evidence="1">
    <location>
        <begin position="62"/>
        <end position="80"/>
    </location>
</feature>
<gene>
    <name evidence="2" type="ORF">EGO51_01045</name>
</gene>
<proteinExistence type="predicted"/>
<evidence type="ECO:0000313" key="2">
    <source>
        <dbReference type="EMBL" id="KAA9408437.1"/>
    </source>
</evidence>
<keyword evidence="1" id="KW-0812">Transmembrane</keyword>
<keyword evidence="1" id="KW-1133">Transmembrane helix</keyword>